<dbReference type="EMBL" id="MFLU01000002">
    <property type="protein sequence ID" value="OGG76142.1"/>
    <property type="molecule type" value="Genomic_DNA"/>
</dbReference>
<feature type="transmembrane region" description="Helical" evidence="1">
    <location>
        <begin position="22"/>
        <end position="55"/>
    </location>
</feature>
<evidence type="ECO:0000313" key="2">
    <source>
        <dbReference type="EMBL" id="OGG76142.1"/>
    </source>
</evidence>
<evidence type="ECO:0008006" key="4">
    <source>
        <dbReference type="Google" id="ProtNLM"/>
    </source>
</evidence>
<evidence type="ECO:0000256" key="1">
    <source>
        <dbReference type="SAM" id="Phobius"/>
    </source>
</evidence>
<dbReference type="Proteomes" id="UP000178587">
    <property type="component" value="Unassembled WGS sequence"/>
</dbReference>
<dbReference type="STRING" id="1798507.A3A34_01465"/>
<proteinExistence type="predicted"/>
<organism evidence="2 3">
    <name type="scientific">Candidatus Kaiserbacteria bacterium RIFCSPLOWO2_01_FULL_50_24</name>
    <dbReference type="NCBI Taxonomy" id="1798507"/>
    <lineage>
        <taxon>Bacteria</taxon>
        <taxon>Candidatus Kaiseribacteriota</taxon>
    </lineage>
</organism>
<evidence type="ECO:0000313" key="3">
    <source>
        <dbReference type="Proteomes" id="UP000178587"/>
    </source>
</evidence>
<keyword evidence="1" id="KW-1133">Transmembrane helix</keyword>
<dbReference type="AlphaFoldDB" id="A0A1F6ERS9"/>
<comment type="caution">
    <text evidence="2">The sequence shown here is derived from an EMBL/GenBank/DDBJ whole genome shotgun (WGS) entry which is preliminary data.</text>
</comment>
<sequence length="154" mass="17405">MPTEPIRWQAFEHGHLERGGDWYIALGIAAISIALTSIILGNVLFGILIVVAAFVWGMMAQLPHHVVDFEISERGIRAGEHFYLYESVIAFWVEEHKTKSPLLLIDTTKFMTPNLAVPLENVDPKLVRAYLLEHVDEVPMKESLAQKFLELLGL</sequence>
<keyword evidence="1" id="KW-0812">Transmembrane</keyword>
<reference evidence="2 3" key="1">
    <citation type="journal article" date="2016" name="Nat. Commun.">
        <title>Thousands of microbial genomes shed light on interconnected biogeochemical processes in an aquifer system.</title>
        <authorList>
            <person name="Anantharaman K."/>
            <person name="Brown C.T."/>
            <person name="Hug L.A."/>
            <person name="Sharon I."/>
            <person name="Castelle C.J."/>
            <person name="Probst A.J."/>
            <person name="Thomas B.C."/>
            <person name="Singh A."/>
            <person name="Wilkins M.J."/>
            <person name="Karaoz U."/>
            <person name="Brodie E.L."/>
            <person name="Williams K.H."/>
            <person name="Hubbard S.S."/>
            <person name="Banfield J.F."/>
        </authorList>
    </citation>
    <scope>NUCLEOTIDE SEQUENCE [LARGE SCALE GENOMIC DNA]</scope>
</reference>
<gene>
    <name evidence="2" type="ORF">A3A34_01465</name>
</gene>
<name>A0A1F6ERS9_9BACT</name>
<protein>
    <recommendedName>
        <fullName evidence="4">DUF5673 domain-containing protein</fullName>
    </recommendedName>
</protein>
<accession>A0A1F6ERS9</accession>
<keyword evidence="1" id="KW-0472">Membrane</keyword>